<comment type="cofactor">
    <cofactor evidence="1">
        <name>FMN</name>
        <dbReference type="ChEBI" id="CHEBI:58210"/>
    </cofactor>
</comment>
<name>A0A177NUE0_9GAMM</name>
<evidence type="ECO:0000256" key="3">
    <source>
        <dbReference type="ARBA" id="ARBA00022630"/>
    </source>
</evidence>
<protein>
    <submittedName>
        <fullName evidence="8">NAD(P)H-dependent oxidoreductase</fullName>
    </submittedName>
</protein>
<dbReference type="OrthoDB" id="9809288at2"/>
<dbReference type="STRING" id="702114.A1355_02540"/>
<evidence type="ECO:0000256" key="1">
    <source>
        <dbReference type="ARBA" id="ARBA00001917"/>
    </source>
</evidence>
<dbReference type="PANTHER" id="PTHR43673:SF2">
    <property type="entry name" value="NITROREDUCTASE"/>
    <property type="match status" value="1"/>
</dbReference>
<organism evidence="8 9">
    <name type="scientific">Methylomonas koyamae</name>
    <dbReference type="NCBI Taxonomy" id="702114"/>
    <lineage>
        <taxon>Bacteria</taxon>
        <taxon>Pseudomonadati</taxon>
        <taxon>Pseudomonadota</taxon>
        <taxon>Gammaproteobacteria</taxon>
        <taxon>Methylococcales</taxon>
        <taxon>Methylococcaceae</taxon>
        <taxon>Methylomonas</taxon>
    </lineage>
</organism>
<evidence type="ECO:0000259" key="7">
    <source>
        <dbReference type="Pfam" id="PF00881"/>
    </source>
</evidence>
<gene>
    <name evidence="8" type="ORF">A1355_02540</name>
</gene>
<dbReference type="Proteomes" id="UP000077628">
    <property type="component" value="Unassembled WGS sequence"/>
</dbReference>
<keyword evidence="6" id="KW-0560">Oxidoreductase</keyword>
<proteinExistence type="inferred from homology"/>
<keyword evidence="9" id="KW-1185">Reference proteome</keyword>
<feature type="domain" description="Nitroreductase" evidence="7">
    <location>
        <begin position="13"/>
        <end position="199"/>
    </location>
</feature>
<dbReference type="Pfam" id="PF00881">
    <property type="entry name" value="Nitroreductase"/>
    <property type="match status" value="1"/>
</dbReference>
<evidence type="ECO:0000313" key="9">
    <source>
        <dbReference type="Proteomes" id="UP000077628"/>
    </source>
</evidence>
<dbReference type="CDD" id="cd02149">
    <property type="entry name" value="NfsB-like"/>
    <property type="match status" value="1"/>
</dbReference>
<evidence type="ECO:0000256" key="5">
    <source>
        <dbReference type="ARBA" id="ARBA00022857"/>
    </source>
</evidence>
<comment type="similarity">
    <text evidence="2">Belongs to the nitroreductase family.</text>
</comment>
<evidence type="ECO:0000256" key="6">
    <source>
        <dbReference type="ARBA" id="ARBA00023002"/>
    </source>
</evidence>
<evidence type="ECO:0000256" key="4">
    <source>
        <dbReference type="ARBA" id="ARBA00022643"/>
    </source>
</evidence>
<comment type="caution">
    <text evidence="8">The sequence shown here is derived from an EMBL/GenBank/DDBJ whole genome shotgun (WGS) entry which is preliminary data.</text>
</comment>
<dbReference type="Gene3D" id="3.40.109.10">
    <property type="entry name" value="NADH Oxidase"/>
    <property type="match status" value="1"/>
</dbReference>
<dbReference type="EMBL" id="LUUK01000100">
    <property type="protein sequence ID" value="OAI21412.1"/>
    <property type="molecule type" value="Genomic_DNA"/>
</dbReference>
<keyword evidence="3" id="KW-0285">Flavoprotein</keyword>
<dbReference type="AlphaFoldDB" id="A0A177NUE0"/>
<sequence>MNKPAILEAFHFRHACKEFDAERKIAGADFDFILETARLSPCSFGLEPWKFLVIQTPTLREKLRPHIWGGQKQLPTASHLILTLCRKSRDLRYDSDYVQGFMREVQHYPEDAAQARTQVLEKFQKHDFALLESERAINDWAGKQTYIPLANMMTAAALIGIDSCPIEGFERNGLEQALAAEIGIDLEQWSVAYLVAFGYRKNPPARPKTRQEASAVIEWR</sequence>
<dbReference type="GO" id="GO:0016491">
    <property type="term" value="F:oxidoreductase activity"/>
    <property type="evidence" value="ECO:0007669"/>
    <property type="project" value="UniProtKB-KW"/>
</dbReference>
<evidence type="ECO:0000313" key="8">
    <source>
        <dbReference type="EMBL" id="OAI21412.1"/>
    </source>
</evidence>
<dbReference type="InterPro" id="IPR033878">
    <property type="entry name" value="NfsB-like"/>
</dbReference>
<dbReference type="InterPro" id="IPR029479">
    <property type="entry name" value="Nitroreductase"/>
</dbReference>
<dbReference type="SUPFAM" id="SSF55469">
    <property type="entry name" value="FMN-dependent nitroreductase-like"/>
    <property type="match status" value="1"/>
</dbReference>
<reference evidence="9" key="1">
    <citation type="submission" date="2016-03" db="EMBL/GenBank/DDBJ databases">
        <authorList>
            <person name="Heylen K."/>
            <person name="De Vos P."/>
            <person name="Vekeman B."/>
        </authorList>
    </citation>
    <scope>NUCLEOTIDE SEQUENCE [LARGE SCALE GENOMIC DNA]</scope>
    <source>
        <strain evidence="9">R-45383</strain>
    </source>
</reference>
<dbReference type="PANTHER" id="PTHR43673">
    <property type="entry name" value="NAD(P)H NITROREDUCTASE YDGI-RELATED"/>
    <property type="match status" value="1"/>
</dbReference>
<dbReference type="InterPro" id="IPR000415">
    <property type="entry name" value="Nitroreductase-like"/>
</dbReference>
<accession>A0A177NUE0</accession>
<keyword evidence="5" id="KW-0521">NADP</keyword>
<evidence type="ECO:0000256" key="2">
    <source>
        <dbReference type="ARBA" id="ARBA00007118"/>
    </source>
</evidence>
<keyword evidence="4" id="KW-0288">FMN</keyword>